<dbReference type="InterPro" id="IPR002699">
    <property type="entry name" value="V_ATPase_D"/>
</dbReference>
<evidence type="ECO:0000256" key="1">
    <source>
        <dbReference type="ARBA" id="ARBA00005850"/>
    </source>
</evidence>
<comment type="function">
    <text evidence="4">Produces ATP from ADP in the presence of a proton gradient across the membrane.</text>
</comment>
<evidence type="ECO:0000256" key="5">
    <source>
        <dbReference type="SAM" id="Coils"/>
    </source>
</evidence>
<protein>
    <recommendedName>
        <fullName evidence="4">V-type ATP synthase subunit D</fullName>
    </recommendedName>
    <alternativeName>
        <fullName evidence="4">V-ATPase subunit D</fullName>
    </alternativeName>
</protein>
<reference evidence="6 7" key="1">
    <citation type="submission" date="2019-03" db="EMBL/GenBank/DDBJ databases">
        <title>Draft genome sequence data and analysis of a Fermenting Bacterium, Soehngenia longevitae strain 1933PT, isolated from petroleum reservoir in Azerbaijan.</title>
        <authorList>
            <person name="Grouzdev D.S."/>
            <person name="Bidzhieva S.K."/>
            <person name="Sokolova D.S."/>
            <person name="Tourova T.P."/>
            <person name="Poltaraus A.B."/>
            <person name="Nazina T.N."/>
        </authorList>
    </citation>
    <scope>NUCLEOTIDE SEQUENCE [LARGE SCALE GENOMIC DNA]</scope>
    <source>
        <strain evidence="6 7">1933P</strain>
    </source>
</reference>
<keyword evidence="3 4" id="KW-0406">Ion transport</keyword>
<evidence type="ECO:0000256" key="4">
    <source>
        <dbReference type="HAMAP-Rule" id="MF_00271"/>
    </source>
</evidence>
<dbReference type="Gene3D" id="1.10.287.3240">
    <property type="match status" value="1"/>
</dbReference>
<keyword evidence="4" id="KW-0375">Hydrogen ion transport</keyword>
<keyword evidence="7" id="KW-1185">Reference proteome</keyword>
<dbReference type="GO" id="GO:0046933">
    <property type="term" value="F:proton-transporting ATP synthase activity, rotational mechanism"/>
    <property type="evidence" value="ECO:0007669"/>
    <property type="project" value="UniProtKB-UniRule"/>
</dbReference>
<keyword evidence="5" id="KW-0175">Coiled coil</keyword>
<dbReference type="FunFam" id="1.10.287.3240:FF:000007">
    <property type="entry name" value="V-type ATP synthase subunit D"/>
    <property type="match status" value="1"/>
</dbReference>
<sequence>MAILEVNPTRMELTRLKDRLKTATRGHKLLKDKQDELMRRFIELIRENKRLREEVEKDLKEAFEAFFLASAVMSPEMLEEAIAFPKESISVDIKKKNVMSVRVPVMNFIRSLENDEGSIYPYGFAQTSPELDEAISKLYSIMPKLLELAEVEKSCQLMADEIEKTRRRVNALEYRTIPELEETIRFIRMKLDENERSTIVRLMKVKEIINKES</sequence>
<comment type="similarity">
    <text evidence="1 4">Belongs to the V-ATPase D subunit family.</text>
</comment>
<dbReference type="GO" id="GO:0046961">
    <property type="term" value="F:proton-transporting ATPase activity, rotational mechanism"/>
    <property type="evidence" value="ECO:0007669"/>
    <property type="project" value="InterPro"/>
</dbReference>
<feature type="coiled-coil region" evidence="5">
    <location>
        <begin position="34"/>
        <end position="65"/>
    </location>
</feature>
<evidence type="ECO:0000256" key="2">
    <source>
        <dbReference type="ARBA" id="ARBA00022448"/>
    </source>
</evidence>
<dbReference type="GO" id="GO:0005524">
    <property type="term" value="F:ATP binding"/>
    <property type="evidence" value="ECO:0007669"/>
    <property type="project" value="UniProtKB-UniRule"/>
</dbReference>
<dbReference type="RefSeq" id="WP_135270389.1">
    <property type="nucleotide sequence ID" value="NZ_SRIB01000002.1"/>
</dbReference>
<dbReference type="PANTHER" id="PTHR11671">
    <property type="entry name" value="V-TYPE ATP SYNTHASE SUBUNIT D"/>
    <property type="match status" value="1"/>
</dbReference>
<organism evidence="6 7">
    <name type="scientific">Soehngenia longivitae</name>
    <dbReference type="NCBI Taxonomy" id="2562294"/>
    <lineage>
        <taxon>Bacteria</taxon>
        <taxon>Bacillati</taxon>
        <taxon>Bacillota</taxon>
        <taxon>Tissierellia</taxon>
        <taxon>Tissierellales</taxon>
        <taxon>Tissierellaceae</taxon>
        <taxon>Soehngenia</taxon>
    </lineage>
</organism>
<evidence type="ECO:0000313" key="6">
    <source>
        <dbReference type="EMBL" id="TFZ41401.1"/>
    </source>
</evidence>
<keyword evidence="2 4" id="KW-0813">Transport</keyword>
<dbReference type="NCBIfam" id="TIGR00309">
    <property type="entry name" value="V_ATPase_subD"/>
    <property type="match status" value="1"/>
</dbReference>
<dbReference type="Pfam" id="PF01813">
    <property type="entry name" value="ATP-synt_D"/>
    <property type="match status" value="1"/>
</dbReference>
<dbReference type="GO" id="GO:0042777">
    <property type="term" value="P:proton motive force-driven plasma membrane ATP synthesis"/>
    <property type="evidence" value="ECO:0007669"/>
    <property type="project" value="UniProtKB-UniRule"/>
</dbReference>
<evidence type="ECO:0000313" key="7">
    <source>
        <dbReference type="Proteomes" id="UP000298381"/>
    </source>
</evidence>
<dbReference type="Proteomes" id="UP000298381">
    <property type="component" value="Unassembled WGS sequence"/>
</dbReference>
<proteinExistence type="inferred from homology"/>
<gene>
    <name evidence="4" type="primary">atpD</name>
    <name evidence="6" type="ORF">E4100_02155</name>
</gene>
<dbReference type="HAMAP" id="MF_00271">
    <property type="entry name" value="ATP_synth_D_arch"/>
    <property type="match status" value="1"/>
</dbReference>
<name>A0A4Z0D909_9FIRM</name>
<dbReference type="NCBIfam" id="NF001543">
    <property type="entry name" value="PRK00373.1-2"/>
    <property type="match status" value="1"/>
</dbReference>
<evidence type="ECO:0000256" key="3">
    <source>
        <dbReference type="ARBA" id="ARBA00023065"/>
    </source>
</evidence>
<dbReference type="OrthoDB" id="9781718at2"/>
<comment type="caution">
    <text evidence="6">The sequence shown here is derived from an EMBL/GenBank/DDBJ whole genome shotgun (WGS) entry which is preliminary data.</text>
</comment>
<dbReference type="EMBL" id="SRIB01000002">
    <property type="protein sequence ID" value="TFZ41401.1"/>
    <property type="molecule type" value="Genomic_DNA"/>
</dbReference>
<keyword evidence="4" id="KW-0066">ATP synthesis</keyword>
<dbReference type="AlphaFoldDB" id="A0A4Z0D909"/>
<accession>A0A4Z0D909</accession>